<dbReference type="OrthoDB" id="417481at2759"/>
<keyword evidence="1 2" id="KW-0694">RNA-binding</keyword>
<dbReference type="SMART" id="SM00360">
    <property type="entry name" value="RRM"/>
    <property type="match status" value="2"/>
</dbReference>
<dbReference type="Pfam" id="PF04059">
    <property type="entry name" value="RRM_2"/>
    <property type="match status" value="1"/>
</dbReference>
<dbReference type="RefSeq" id="XP_040736565.1">
    <property type="nucleotide sequence ID" value="XM_040880827.1"/>
</dbReference>
<feature type="compositionally biased region" description="Basic and acidic residues" evidence="3">
    <location>
        <begin position="86"/>
        <end position="97"/>
    </location>
</feature>
<dbReference type="SUPFAM" id="SSF54928">
    <property type="entry name" value="RNA-binding domain, RBD"/>
    <property type="match status" value="1"/>
</dbReference>
<feature type="domain" description="RRM" evidence="4">
    <location>
        <begin position="407"/>
        <end position="491"/>
    </location>
</feature>
<reference evidence="5 6" key="1">
    <citation type="journal article" date="2017" name="Biotechnol. Biofuels">
        <title>Differential beta-glucosidase expression as a function of carbon source availability in Talaromyces amestolkiae: a genomic and proteomic approach.</title>
        <authorList>
            <person name="de Eugenio L.I."/>
            <person name="Mendez-Liter J.A."/>
            <person name="Nieto-Dominguez M."/>
            <person name="Alonso L."/>
            <person name="Gil-Munoz J."/>
            <person name="Barriuso J."/>
            <person name="Prieto A."/>
            <person name="Martinez M.J."/>
        </authorList>
    </citation>
    <scope>NUCLEOTIDE SEQUENCE [LARGE SCALE GENOMIC DNA]</scope>
    <source>
        <strain evidence="5 6">CIB</strain>
    </source>
</reference>
<evidence type="ECO:0000259" key="4">
    <source>
        <dbReference type="PROSITE" id="PS50102"/>
    </source>
</evidence>
<dbReference type="InterPro" id="IPR007201">
    <property type="entry name" value="Mei2-like_Rrm_C"/>
</dbReference>
<dbReference type="GO" id="GO:0003723">
    <property type="term" value="F:RNA binding"/>
    <property type="evidence" value="ECO:0007669"/>
    <property type="project" value="UniProtKB-UniRule"/>
</dbReference>
<dbReference type="CDD" id="cd12532">
    <property type="entry name" value="RRM3_MEI2_fungi"/>
    <property type="match status" value="1"/>
</dbReference>
<organism evidence="5 6">
    <name type="scientific">Talaromyces amestolkiae</name>
    <dbReference type="NCBI Taxonomy" id="1196081"/>
    <lineage>
        <taxon>Eukaryota</taxon>
        <taxon>Fungi</taxon>
        <taxon>Dikarya</taxon>
        <taxon>Ascomycota</taxon>
        <taxon>Pezizomycotina</taxon>
        <taxon>Eurotiomycetes</taxon>
        <taxon>Eurotiomycetidae</taxon>
        <taxon>Eurotiales</taxon>
        <taxon>Trichocomaceae</taxon>
        <taxon>Talaromyces</taxon>
        <taxon>Talaromyces sect. Talaromyces</taxon>
    </lineage>
</organism>
<dbReference type="Proteomes" id="UP000249363">
    <property type="component" value="Unassembled WGS sequence"/>
</dbReference>
<dbReference type="InterPro" id="IPR034863">
    <property type="entry name" value="Fungal_Mei2-like_RRM2"/>
</dbReference>
<feature type="region of interest" description="Disordered" evidence="3">
    <location>
        <begin position="80"/>
        <end position="105"/>
    </location>
</feature>
<evidence type="ECO:0000256" key="3">
    <source>
        <dbReference type="SAM" id="MobiDB-lite"/>
    </source>
</evidence>
<dbReference type="GeneID" id="63797277"/>
<keyword evidence="6" id="KW-1185">Reference proteome</keyword>
<accession>A0A364L8B1</accession>
<dbReference type="EMBL" id="MIKG01000018">
    <property type="protein sequence ID" value="RAO72050.1"/>
    <property type="molecule type" value="Genomic_DNA"/>
</dbReference>
<dbReference type="STRING" id="1196081.A0A364L8B1"/>
<dbReference type="CDD" id="cd12528">
    <property type="entry name" value="RRM2_MEI2_fungi"/>
    <property type="match status" value="1"/>
</dbReference>
<evidence type="ECO:0000256" key="1">
    <source>
        <dbReference type="ARBA" id="ARBA00022884"/>
    </source>
</evidence>
<dbReference type="InterPro" id="IPR034862">
    <property type="entry name" value="Fungal_Mei2-like_RRM3"/>
</dbReference>
<protein>
    <recommendedName>
        <fullName evidence="4">RRM domain-containing protein</fullName>
    </recommendedName>
</protein>
<proteinExistence type="predicted"/>
<evidence type="ECO:0000313" key="5">
    <source>
        <dbReference type="EMBL" id="RAO72050.1"/>
    </source>
</evidence>
<gene>
    <name evidence="5" type="ORF">BHQ10_008062</name>
</gene>
<evidence type="ECO:0000256" key="2">
    <source>
        <dbReference type="PROSITE-ProRule" id="PRU00176"/>
    </source>
</evidence>
<dbReference type="InterPro" id="IPR035979">
    <property type="entry name" value="RBD_domain_sf"/>
</dbReference>
<dbReference type="AlphaFoldDB" id="A0A364L8B1"/>
<dbReference type="PROSITE" id="PS50102">
    <property type="entry name" value="RRM"/>
    <property type="match status" value="1"/>
</dbReference>
<name>A0A364L8B1_TALAM</name>
<dbReference type="PANTHER" id="PTHR23189">
    <property type="entry name" value="RNA RECOGNITION MOTIF-CONTAINING"/>
    <property type="match status" value="1"/>
</dbReference>
<feature type="region of interest" description="Disordered" evidence="3">
    <location>
        <begin position="573"/>
        <end position="604"/>
    </location>
</feature>
<evidence type="ECO:0000313" key="6">
    <source>
        <dbReference type="Proteomes" id="UP000249363"/>
    </source>
</evidence>
<sequence length="604" mass="66869">MTVYSSEELRVPLSSRAQQDFRRSFDGMATFSISPAVDPFMGSGYPQLSSANVDFQRFGFGDGKPSTSRESPMRTVNFAGLPTPHTESRPSKLHSSENDTLASPFSGSRGNFGLNSSRIESPCFPPKARAFVIEGVSPAISHLTVAGIFSRRDFESVQGPYLWELKSLGKFIVAFTDLRDTQRALDKVQLSHPEWRPTPLLARECAQESHGLIGGVSDFEGQIAISVFIHGHNDMDVNSLVQGLVKGFGTLVSFKIPYLQADNIKKFFVEFCDTTDATNAVAVLNGAIIENLELEAKHVRPDFESTSSNLLQQFMNTRGKVSPKKNPSYQIGGCARDHSYVLSPTGRSIVPADDISDIMGILSPVQKISSLDSLPQHSDGRLSDQRPKHPQNLVDVNRIRKGLDVRTTIMLRNIPNKVDLSLLKAIVDETSFGKYDFMYLRIDFANNCNVGYAFINFEDPLDIIDFVEARAGHTWNCFNSDKVAEVSYATIQGRDCLIQKFRNSSVMLEDPSFRPKLFYTGTGPLAGTEETFPGPNNMSKMRRSVENAEQVGLFAPRVSREGRRGHTIRADLPTPLRHRASPPHRQGLSGMSPMTSPLALRRGI</sequence>
<dbReference type="InterPro" id="IPR000504">
    <property type="entry name" value="RRM_dom"/>
</dbReference>
<comment type="caution">
    <text evidence="5">The sequence shown here is derived from an EMBL/GenBank/DDBJ whole genome shotgun (WGS) entry which is preliminary data.</text>
</comment>